<organism evidence="1 2">
    <name type="scientific">Dysosmobacter segnis</name>
    <dbReference type="NCBI Taxonomy" id="2763042"/>
    <lineage>
        <taxon>Bacteria</taxon>
        <taxon>Bacillati</taxon>
        <taxon>Bacillota</taxon>
        <taxon>Clostridia</taxon>
        <taxon>Eubacteriales</taxon>
        <taxon>Oscillospiraceae</taxon>
        <taxon>Dysosmobacter</taxon>
    </lineage>
</organism>
<sequence>MSQTTTNYGLILEDDSSTKFKDWREAINGASNSNFIKVDEILAEKGDKSVSIECTLIASSWVGVDAPFTQELAVTDLGAAQNGNISVAHSATFEQREMARDAKLCVTGQSDGKLIISADGEMPDIDIPVVITLLG</sequence>
<name>A0A923MHK5_9FIRM</name>
<comment type="caution">
    <text evidence="1">The sequence shown here is derived from an EMBL/GenBank/DDBJ whole genome shotgun (WGS) entry which is preliminary data.</text>
</comment>
<dbReference type="AlphaFoldDB" id="A0A923MHK5"/>
<proteinExistence type="predicted"/>
<dbReference type="RefSeq" id="WP_187013746.1">
    <property type="nucleotide sequence ID" value="NZ_JACOQI010000002.1"/>
</dbReference>
<accession>A0A923MHK5</accession>
<dbReference type="EMBL" id="JACOQI010000002">
    <property type="protein sequence ID" value="MBC5769379.1"/>
    <property type="molecule type" value="Genomic_DNA"/>
</dbReference>
<gene>
    <name evidence="1" type="ORF">H8Z83_03335</name>
</gene>
<evidence type="ECO:0000313" key="2">
    <source>
        <dbReference type="Proteomes" id="UP000620327"/>
    </source>
</evidence>
<protein>
    <submittedName>
        <fullName evidence="1">Uncharacterized protein</fullName>
    </submittedName>
</protein>
<reference evidence="1" key="1">
    <citation type="submission" date="2020-08" db="EMBL/GenBank/DDBJ databases">
        <title>Genome public.</title>
        <authorList>
            <person name="Liu C."/>
            <person name="Sun Q."/>
        </authorList>
    </citation>
    <scope>NUCLEOTIDE SEQUENCE</scope>
    <source>
        <strain evidence="1">BX15</strain>
    </source>
</reference>
<evidence type="ECO:0000313" key="1">
    <source>
        <dbReference type="EMBL" id="MBC5769379.1"/>
    </source>
</evidence>
<keyword evidence="2" id="KW-1185">Reference proteome</keyword>
<dbReference type="Proteomes" id="UP000620327">
    <property type="component" value="Unassembled WGS sequence"/>
</dbReference>